<evidence type="ECO:0000256" key="5">
    <source>
        <dbReference type="ARBA" id="ARBA00022475"/>
    </source>
</evidence>
<evidence type="ECO:0000256" key="6">
    <source>
        <dbReference type="ARBA" id="ARBA00022692"/>
    </source>
</evidence>
<dbReference type="NCBIfam" id="TIGR00753">
    <property type="entry name" value="undec_PP_bacA"/>
    <property type="match status" value="1"/>
</dbReference>
<comment type="similarity">
    <text evidence="2 14">Belongs to the UppP family.</text>
</comment>
<evidence type="ECO:0000313" key="16">
    <source>
        <dbReference type="Proteomes" id="UP000265715"/>
    </source>
</evidence>
<feature type="transmembrane region" description="Helical" evidence="14">
    <location>
        <begin position="240"/>
        <end position="260"/>
    </location>
</feature>
<dbReference type="GO" id="GO:0005886">
    <property type="term" value="C:plasma membrane"/>
    <property type="evidence" value="ECO:0007669"/>
    <property type="project" value="UniProtKB-SubCell"/>
</dbReference>
<dbReference type="GO" id="GO:0008360">
    <property type="term" value="P:regulation of cell shape"/>
    <property type="evidence" value="ECO:0007669"/>
    <property type="project" value="UniProtKB-KW"/>
</dbReference>
<evidence type="ECO:0000256" key="7">
    <source>
        <dbReference type="ARBA" id="ARBA00022801"/>
    </source>
</evidence>
<dbReference type="GO" id="GO:0071555">
    <property type="term" value="P:cell wall organization"/>
    <property type="evidence" value="ECO:0007669"/>
    <property type="project" value="UniProtKB-KW"/>
</dbReference>
<dbReference type="InterPro" id="IPR003824">
    <property type="entry name" value="UppP"/>
</dbReference>
<dbReference type="RefSeq" id="WP_170159723.1">
    <property type="nucleotide sequence ID" value="NZ_QXDL01000213.1"/>
</dbReference>
<dbReference type="Pfam" id="PF02673">
    <property type="entry name" value="BacA"/>
    <property type="match status" value="1"/>
</dbReference>
<evidence type="ECO:0000256" key="12">
    <source>
        <dbReference type="ARBA" id="ARBA00032932"/>
    </source>
</evidence>
<keyword evidence="9 14" id="KW-0472">Membrane</keyword>
<comment type="catalytic activity">
    <reaction evidence="13 14">
        <text>di-trans,octa-cis-undecaprenyl diphosphate + H2O = di-trans,octa-cis-undecaprenyl phosphate + phosphate + H(+)</text>
        <dbReference type="Rhea" id="RHEA:28094"/>
        <dbReference type="ChEBI" id="CHEBI:15377"/>
        <dbReference type="ChEBI" id="CHEBI:15378"/>
        <dbReference type="ChEBI" id="CHEBI:43474"/>
        <dbReference type="ChEBI" id="CHEBI:58405"/>
        <dbReference type="ChEBI" id="CHEBI:60392"/>
        <dbReference type="EC" id="3.6.1.27"/>
    </reaction>
</comment>
<keyword evidence="14" id="KW-0133">Cell shape</keyword>
<evidence type="ECO:0000256" key="11">
    <source>
        <dbReference type="ARBA" id="ARBA00032707"/>
    </source>
</evidence>
<keyword evidence="7 14" id="KW-0378">Hydrolase</keyword>
<dbReference type="NCBIfam" id="NF001390">
    <property type="entry name" value="PRK00281.1-4"/>
    <property type="match status" value="1"/>
</dbReference>
<organism evidence="15 16">
    <name type="scientific">Calidithermus terrae</name>
    <dbReference type="NCBI Taxonomy" id="1408545"/>
    <lineage>
        <taxon>Bacteria</taxon>
        <taxon>Thermotogati</taxon>
        <taxon>Deinococcota</taxon>
        <taxon>Deinococci</taxon>
        <taxon>Thermales</taxon>
        <taxon>Thermaceae</taxon>
        <taxon>Calidithermus</taxon>
    </lineage>
</organism>
<keyword evidence="5 14" id="KW-1003">Cell membrane</keyword>
<dbReference type="Proteomes" id="UP000265715">
    <property type="component" value="Unassembled WGS sequence"/>
</dbReference>
<sequence>MGVTVLEAILLGVLEGLTEFLPISSTGHLTLASHLLGIPIETDNFAKSFLIVIQLGAILAVLALYLPRFLRDLEVWKRIAVAFIPTGVIGFGLYRLIKDRILGNDLIVVSALIGVGVLLLFVDRWLQGHKKYDDINEMPLAQAALIGVFQGLAALFPGTSRSAATIVGGMLSGLSRRAAAEFSFILAVPTMLAASGYDLLQSADTFPTEGFGLMLAGFVAAFVTALLTVRWLLAFVSRNTFVPFAIYRIVLGGVYAAFFLR</sequence>
<dbReference type="EC" id="3.6.1.27" evidence="3 14"/>
<dbReference type="PANTHER" id="PTHR30622">
    <property type="entry name" value="UNDECAPRENYL-DIPHOSPHATASE"/>
    <property type="match status" value="1"/>
</dbReference>
<evidence type="ECO:0000256" key="13">
    <source>
        <dbReference type="ARBA" id="ARBA00047594"/>
    </source>
</evidence>
<evidence type="ECO:0000256" key="8">
    <source>
        <dbReference type="ARBA" id="ARBA00022989"/>
    </source>
</evidence>
<evidence type="ECO:0000256" key="1">
    <source>
        <dbReference type="ARBA" id="ARBA00004651"/>
    </source>
</evidence>
<feature type="transmembrane region" description="Helical" evidence="14">
    <location>
        <begin position="138"/>
        <end position="158"/>
    </location>
</feature>
<accession>A0A399EDA3</accession>
<feature type="transmembrane region" description="Helical" evidence="14">
    <location>
        <begin position="212"/>
        <end position="234"/>
    </location>
</feature>
<keyword evidence="16" id="KW-1185">Reference proteome</keyword>
<dbReference type="EMBL" id="QXDL01000213">
    <property type="protein sequence ID" value="RIH80940.1"/>
    <property type="molecule type" value="Genomic_DNA"/>
</dbReference>
<comment type="miscellaneous">
    <text evidence="14">Bacitracin is thought to be involved in the inhibition of peptidoglycan synthesis by sequestering undecaprenyl diphosphate, thereby reducing the pool of lipid carrier available.</text>
</comment>
<evidence type="ECO:0000313" key="15">
    <source>
        <dbReference type="EMBL" id="RIH80940.1"/>
    </source>
</evidence>
<name>A0A399EDA3_9DEIN</name>
<feature type="transmembrane region" description="Helical" evidence="14">
    <location>
        <begin position="178"/>
        <end position="200"/>
    </location>
</feature>
<reference evidence="15 16" key="1">
    <citation type="submission" date="2018-08" db="EMBL/GenBank/DDBJ databases">
        <title>Meiothermus terrae DSM 26712 genome sequencing project.</title>
        <authorList>
            <person name="Da Costa M.S."/>
            <person name="Albuquerque L."/>
            <person name="Raposo P."/>
            <person name="Froufe H.J.C."/>
            <person name="Barroso C.S."/>
            <person name="Egas C."/>
        </authorList>
    </citation>
    <scope>NUCLEOTIDE SEQUENCE [LARGE SCALE GENOMIC DNA]</scope>
    <source>
        <strain evidence="15 16">DSM 26712</strain>
    </source>
</reference>
<keyword evidence="8 14" id="KW-1133">Transmembrane helix</keyword>
<dbReference type="GO" id="GO:0046677">
    <property type="term" value="P:response to antibiotic"/>
    <property type="evidence" value="ECO:0007669"/>
    <property type="project" value="UniProtKB-UniRule"/>
</dbReference>
<keyword evidence="10 14" id="KW-0046">Antibiotic resistance</keyword>
<evidence type="ECO:0000256" key="2">
    <source>
        <dbReference type="ARBA" id="ARBA00010621"/>
    </source>
</evidence>
<comment type="function">
    <text evidence="14">Catalyzes the dephosphorylation of undecaprenyl diphosphate (UPP). Confers resistance to bacitracin.</text>
</comment>
<evidence type="ECO:0000256" key="10">
    <source>
        <dbReference type="ARBA" id="ARBA00023251"/>
    </source>
</evidence>
<keyword evidence="14" id="KW-0961">Cell wall biogenesis/degradation</keyword>
<evidence type="ECO:0000256" key="14">
    <source>
        <dbReference type="HAMAP-Rule" id="MF_01006"/>
    </source>
</evidence>
<evidence type="ECO:0000256" key="9">
    <source>
        <dbReference type="ARBA" id="ARBA00023136"/>
    </source>
</evidence>
<dbReference type="PANTHER" id="PTHR30622:SF3">
    <property type="entry name" value="UNDECAPRENYL-DIPHOSPHATASE"/>
    <property type="match status" value="1"/>
</dbReference>
<feature type="transmembrane region" description="Helical" evidence="14">
    <location>
        <begin position="75"/>
        <end position="94"/>
    </location>
</feature>
<gene>
    <name evidence="14 15" type="primary">uppP</name>
    <name evidence="15" type="ORF">Mterra_03436</name>
</gene>
<proteinExistence type="inferred from homology"/>
<dbReference type="GO" id="GO:0009252">
    <property type="term" value="P:peptidoglycan biosynthetic process"/>
    <property type="evidence" value="ECO:0007669"/>
    <property type="project" value="UniProtKB-KW"/>
</dbReference>
<dbReference type="HAMAP" id="MF_01006">
    <property type="entry name" value="Undec_diphosphatase"/>
    <property type="match status" value="1"/>
</dbReference>
<dbReference type="GO" id="GO:0050380">
    <property type="term" value="F:undecaprenyl-diphosphatase activity"/>
    <property type="evidence" value="ECO:0007669"/>
    <property type="project" value="UniProtKB-UniRule"/>
</dbReference>
<protein>
    <recommendedName>
        <fullName evidence="4 14">Undecaprenyl-diphosphatase</fullName>
        <ecNumber evidence="3 14">3.6.1.27</ecNumber>
    </recommendedName>
    <alternativeName>
        <fullName evidence="12 14">Bacitracin resistance protein</fullName>
    </alternativeName>
    <alternativeName>
        <fullName evidence="11 14">Undecaprenyl pyrophosphate phosphatase</fullName>
    </alternativeName>
</protein>
<comment type="subcellular location">
    <subcellularLocation>
        <location evidence="1 14">Cell membrane</location>
        <topology evidence="1 14">Multi-pass membrane protein</topology>
    </subcellularLocation>
</comment>
<keyword evidence="6 14" id="KW-0812">Transmembrane</keyword>
<keyword evidence="14" id="KW-0573">Peptidoglycan synthesis</keyword>
<dbReference type="AlphaFoldDB" id="A0A399EDA3"/>
<comment type="caution">
    <text evidence="15">The sequence shown here is derived from an EMBL/GenBank/DDBJ whole genome shotgun (WGS) entry which is preliminary data.</text>
</comment>
<feature type="transmembrane region" description="Helical" evidence="14">
    <location>
        <begin position="48"/>
        <end position="66"/>
    </location>
</feature>
<evidence type="ECO:0000256" key="3">
    <source>
        <dbReference type="ARBA" id="ARBA00012374"/>
    </source>
</evidence>
<feature type="transmembrane region" description="Helical" evidence="14">
    <location>
        <begin position="106"/>
        <end position="126"/>
    </location>
</feature>
<evidence type="ECO:0000256" key="4">
    <source>
        <dbReference type="ARBA" id="ARBA00021581"/>
    </source>
</evidence>